<reference evidence="5 6" key="1">
    <citation type="submission" date="2017-01" db="EMBL/GenBank/DDBJ databases">
        <authorList>
            <person name="Mah S.A."/>
            <person name="Swanson W.J."/>
            <person name="Moy G.W."/>
            <person name="Vacquier V.D."/>
        </authorList>
    </citation>
    <scope>NUCLEOTIDE SEQUENCE [LARGE SCALE GENOMIC DNA]</scope>
    <source>
        <strain evidence="5 6">DSM 18014</strain>
    </source>
</reference>
<organism evidence="5 6">
    <name type="scientific">Chryseobacterium gambrini</name>
    <dbReference type="NCBI Taxonomy" id="373672"/>
    <lineage>
        <taxon>Bacteria</taxon>
        <taxon>Pseudomonadati</taxon>
        <taxon>Bacteroidota</taxon>
        <taxon>Flavobacteriia</taxon>
        <taxon>Flavobacteriales</taxon>
        <taxon>Weeksellaceae</taxon>
        <taxon>Chryseobacterium group</taxon>
        <taxon>Chryseobacterium</taxon>
    </lineage>
</organism>
<accession>A0A1N7LI45</accession>
<proteinExistence type="predicted"/>
<dbReference type="PRINTS" id="PR00032">
    <property type="entry name" value="HTHARAC"/>
</dbReference>
<dbReference type="InterPro" id="IPR009057">
    <property type="entry name" value="Homeodomain-like_sf"/>
</dbReference>
<dbReference type="SMART" id="SM00342">
    <property type="entry name" value="HTH_ARAC"/>
    <property type="match status" value="1"/>
</dbReference>
<dbReference type="SUPFAM" id="SSF46689">
    <property type="entry name" value="Homeodomain-like"/>
    <property type="match status" value="1"/>
</dbReference>
<dbReference type="EMBL" id="FTOV01000002">
    <property type="protein sequence ID" value="SIS73515.1"/>
    <property type="molecule type" value="Genomic_DNA"/>
</dbReference>
<dbReference type="PROSITE" id="PS01124">
    <property type="entry name" value="HTH_ARAC_FAMILY_2"/>
    <property type="match status" value="1"/>
</dbReference>
<evidence type="ECO:0000313" key="5">
    <source>
        <dbReference type="EMBL" id="SIS73515.1"/>
    </source>
</evidence>
<evidence type="ECO:0000313" key="6">
    <source>
        <dbReference type="Proteomes" id="UP000185781"/>
    </source>
</evidence>
<keyword evidence="1" id="KW-0805">Transcription regulation</keyword>
<sequence>MAIKIYFMKNKEVEIYNTVSEYNKMLNHETLHPLVSVIDFSKSDPICQHLRQFGFYTVFLKDVMCGDMQYGKHSYDYQEGTLVFIAPGQTYGISNAGTYIQPAGFALIFHPDLLKGTNLGKNIKDYNFFSYEVHEALHLSEKEREIILECFKNIKHELEQTIDKHSKSLIVNNIELFLNYCMRFYDRQFITRDHINQGVIGKFETLLNDYLTSEKPKNIGFPMVNYFAEQLNLSANYFGDLIKKELGVSAQEFIHNKLIDVAKDQIFDSAKSISEISYNLGFKYPQHFTRLFKSKVGVSPSEYKSLN</sequence>
<evidence type="ECO:0000256" key="3">
    <source>
        <dbReference type="ARBA" id="ARBA00023163"/>
    </source>
</evidence>
<evidence type="ECO:0000259" key="4">
    <source>
        <dbReference type="PROSITE" id="PS01124"/>
    </source>
</evidence>
<evidence type="ECO:0000256" key="2">
    <source>
        <dbReference type="ARBA" id="ARBA00023125"/>
    </source>
</evidence>
<protein>
    <submittedName>
        <fullName evidence="5">Helix-turn-helix domain-containing protein</fullName>
    </submittedName>
</protein>
<keyword evidence="3" id="KW-0804">Transcription</keyword>
<dbReference type="GO" id="GO:0003700">
    <property type="term" value="F:DNA-binding transcription factor activity"/>
    <property type="evidence" value="ECO:0007669"/>
    <property type="project" value="InterPro"/>
</dbReference>
<name>A0A1N7LI45_9FLAO</name>
<dbReference type="AlphaFoldDB" id="A0A1N7LI45"/>
<dbReference type="Proteomes" id="UP000185781">
    <property type="component" value="Unassembled WGS sequence"/>
</dbReference>
<dbReference type="Pfam" id="PF12833">
    <property type="entry name" value="HTH_18"/>
    <property type="match status" value="1"/>
</dbReference>
<dbReference type="GO" id="GO:0043565">
    <property type="term" value="F:sequence-specific DNA binding"/>
    <property type="evidence" value="ECO:0007669"/>
    <property type="project" value="InterPro"/>
</dbReference>
<dbReference type="PANTHER" id="PTHR43280:SF32">
    <property type="entry name" value="TRANSCRIPTIONAL REGULATORY PROTEIN"/>
    <property type="match status" value="1"/>
</dbReference>
<dbReference type="InterPro" id="IPR018060">
    <property type="entry name" value="HTH_AraC"/>
</dbReference>
<evidence type="ECO:0000256" key="1">
    <source>
        <dbReference type="ARBA" id="ARBA00023015"/>
    </source>
</evidence>
<dbReference type="InterPro" id="IPR020449">
    <property type="entry name" value="Tscrpt_reg_AraC-type_HTH"/>
</dbReference>
<dbReference type="STRING" id="373672.SAMN05421785_102253"/>
<feature type="domain" description="HTH araC/xylS-type" evidence="4">
    <location>
        <begin position="201"/>
        <end position="306"/>
    </location>
</feature>
<dbReference type="Gene3D" id="1.10.10.60">
    <property type="entry name" value="Homeodomain-like"/>
    <property type="match status" value="2"/>
</dbReference>
<dbReference type="PANTHER" id="PTHR43280">
    <property type="entry name" value="ARAC-FAMILY TRANSCRIPTIONAL REGULATOR"/>
    <property type="match status" value="1"/>
</dbReference>
<keyword evidence="2" id="KW-0238">DNA-binding</keyword>
<gene>
    <name evidence="5" type="ORF">SAMN05421785_102253</name>
</gene>